<accession>A0AAD7EP20</accession>
<organism evidence="1 2">
    <name type="scientific">Mycena albidolilacea</name>
    <dbReference type="NCBI Taxonomy" id="1033008"/>
    <lineage>
        <taxon>Eukaryota</taxon>
        <taxon>Fungi</taxon>
        <taxon>Dikarya</taxon>
        <taxon>Basidiomycota</taxon>
        <taxon>Agaricomycotina</taxon>
        <taxon>Agaricomycetes</taxon>
        <taxon>Agaricomycetidae</taxon>
        <taxon>Agaricales</taxon>
        <taxon>Marasmiineae</taxon>
        <taxon>Mycenaceae</taxon>
        <taxon>Mycena</taxon>
    </lineage>
</organism>
<dbReference type="AlphaFoldDB" id="A0AAD7EP20"/>
<evidence type="ECO:0000313" key="2">
    <source>
        <dbReference type="Proteomes" id="UP001218218"/>
    </source>
</evidence>
<gene>
    <name evidence="1" type="ORF">DFH08DRAFT_812104</name>
</gene>
<dbReference type="Proteomes" id="UP001218218">
    <property type="component" value="Unassembled WGS sequence"/>
</dbReference>
<name>A0AAD7EP20_9AGAR</name>
<dbReference type="EMBL" id="JARIHO010000027">
    <property type="protein sequence ID" value="KAJ7339728.1"/>
    <property type="molecule type" value="Genomic_DNA"/>
</dbReference>
<proteinExistence type="predicted"/>
<sequence length="168" mass="19363">MIGPMTDLAYSTGVIGAGTKVDERFIPPFHSAVHLRGRVRIPATHSLVAFKAFFPPLSFFSRDRRGLEMLLQLCQRQEENFLCKAGKLLYDSELHLHRDDIAGLAPESRFVVIRNRWYLQHWLMDIHAGIDFWNRAEDFITKRRSKEINGLECEISGDASEVRHKKAL</sequence>
<protein>
    <submittedName>
        <fullName evidence="1">Uncharacterized protein</fullName>
    </submittedName>
</protein>
<evidence type="ECO:0000313" key="1">
    <source>
        <dbReference type="EMBL" id="KAJ7339728.1"/>
    </source>
</evidence>
<reference evidence="1" key="1">
    <citation type="submission" date="2023-03" db="EMBL/GenBank/DDBJ databases">
        <title>Massive genome expansion in bonnet fungi (Mycena s.s.) driven by repeated elements and novel gene families across ecological guilds.</title>
        <authorList>
            <consortium name="Lawrence Berkeley National Laboratory"/>
            <person name="Harder C.B."/>
            <person name="Miyauchi S."/>
            <person name="Viragh M."/>
            <person name="Kuo A."/>
            <person name="Thoen E."/>
            <person name="Andreopoulos B."/>
            <person name="Lu D."/>
            <person name="Skrede I."/>
            <person name="Drula E."/>
            <person name="Henrissat B."/>
            <person name="Morin E."/>
            <person name="Kohler A."/>
            <person name="Barry K."/>
            <person name="LaButti K."/>
            <person name="Morin E."/>
            <person name="Salamov A."/>
            <person name="Lipzen A."/>
            <person name="Mereny Z."/>
            <person name="Hegedus B."/>
            <person name="Baldrian P."/>
            <person name="Stursova M."/>
            <person name="Weitz H."/>
            <person name="Taylor A."/>
            <person name="Grigoriev I.V."/>
            <person name="Nagy L.G."/>
            <person name="Martin F."/>
            <person name="Kauserud H."/>
        </authorList>
    </citation>
    <scope>NUCLEOTIDE SEQUENCE</scope>
    <source>
        <strain evidence="1">CBHHK002</strain>
    </source>
</reference>
<keyword evidence="2" id="KW-1185">Reference proteome</keyword>
<comment type="caution">
    <text evidence="1">The sequence shown here is derived from an EMBL/GenBank/DDBJ whole genome shotgun (WGS) entry which is preliminary data.</text>
</comment>